<keyword evidence="2" id="KW-0560">Oxidoreductase</keyword>
<dbReference type="SUPFAM" id="SSF51905">
    <property type="entry name" value="FAD/NAD(P)-binding domain"/>
    <property type="match status" value="1"/>
</dbReference>
<evidence type="ECO:0000256" key="3">
    <source>
        <dbReference type="ARBA" id="ARBA00048132"/>
    </source>
</evidence>
<evidence type="ECO:0000313" key="6">
    <source>
        <dbReference type="Proteomes" id="UP000466554"/>
    </source>
</evidence>
<reference evidence="5 6" key="1">
    <citation type="journal article" date="2019" name="Emerg. Microbes Infect.">
        <title>Comprehensive subspecies identification of 175 nontuberculous mycobacteria species based on 7547 genomic profiles.</title>
        <authorList>
            <person name="Matsumoto Y."/>
            <person name="Kinjo T."/>
            <person name="Motooka D."/>
            <person name="Nabeya D."/>
            <person name="Jung N."/>
            <person name="Uechi K."/>
            <person name="Horii T."/>
            <person name="Iida T."/>
            <person name="Fujita J."/>
            <person name="Nakamura S."/>
        </authorList>
    </citation>
    <scope>NUCLEOTIDE SEQUENCE [LARGE SCALE GENOMIC DNA]</scope>
    <source>
        <strain evidence="5 6">JCM 6367</strain>
    </source>
</reference>
<dbReference type="InterPro" id="IPR036188">
    <property type="entry name" value="FAD/NAD-bd_sf"/>
</dbReference>
<accession>A0A7I7U7M1</accession>
<protein>
    <recommendedName>
        <fullName evidence="4">FAD/NAD(P)-binding domain-containing protein</fullName>
    </recommendedName>
</protein>
<dbReference type="InterPro" id="IPR050097">
    <property type="entry name" value="Ferredoxin-NADP_redctase_2"/>
</dbReference>
<dbReference type="PANTHER" id="PTHR48105">
    <property type="entry name" value="THIOREDOXIN REDUCTASE 1-RELATED-RELATED"/>
    <property type="match status" value="1"/>
</dbReference>
<evidence type="ECO:0000313" key="5">
    <source>
        <dbReference type="EMBL" id="BBY76609.1"/>
    </source>
</evidence>
<feature type="domain" description="FAD/NAD(P)-binding" evidence="4">
    <location>
        <begin position="6"/>
        <end position="286"/>
    </location>
</feature>
<comment type="catalytic activity">
    <reaction evidence="3">
        <text>[thioredoxin]-dithiol + NADP(+) = [thioredoxin]-disulfide + NADPH + H(+)</text>
        <dbReference type="Rhea" id="RHEA:20345"/>
        <dbReference type="Rhea" id="RHEA-COMP:10698"/>
        <dbReference type="Rhea" id="RHEA-COMP:10700"/>
        <dbReference type="ChEBI" id="CHEBI:15378"/>
        <dbReference type="ChEBI" id="CHEBI:29950"/>
        <dbReference type="ChEBI" id="CHEBI:50058"/>
        <dbReference type="ChEBI" id="CHEBI:57783"/>
        <dbReference type="ChEBI" id="CHEBI:58349"/>
        <dbReference type="EC" id="1.8.1.9"/>
    </reaction>
</comment>
<dbReference type="Pfam" id="PF07992">
    <property type="entry name" value="Pyr_redox_2"/>
    <property type="match status" value="1"/>
</dbReference>
<dbReference type="Proteomes" id="UP000466554">
    <property type="component" value="Chromosome"/>
</dbReference>
<dbReference type="EMBL" id="AP022598">
    <property type="protein sequence ID" value="BBY76609.1"/>
    <property type="molecule type" value="Genomic_DNA"/>
</dbReference>
<dbReference type="GO" id="GO:0004791">
    <property type="term" value="F:thioredoxin-disulfide reductase (NADPH) activity"/>
    <property type="evidence" value="ECO:0007669"/>
    <property type="project" value="UniProtKB-EC"/>
</dbReference>
<name>A0A7I7U7M1_MYCPF</name>
<proteinExistence type="predicted"/>
<dbReference type="PRINTS" id="PR00368">
    <property type="entry name" value="FADPNR"/>
</dbReference>
<dbReference type="InterPro" id="IPR023753">
    <property type="entry name" value="FAD/NAD-binding_dom"/>
</dbReference>
<dbReference type="AlphaFoldDB" id="A0A7I7U7M1"/>
<evidence type="ECO:0000256" key="2">
    <source>
        <dbReference type="ARBA" id="ARBA00023002"/>
    </source>
</evidence>
<sequence>MSEIWECVVVGGGAAGLSAALVLGRARRRTLVVDAGRQSNLAAHGIGGLLGFDTVPPAELYARGRRELARYPSVRVHDGEVTLAAPSEDGYTVELAGGEMLRTRRILLAMGMRYEYPQLPGMAELWGNSVFHCPFCHGWEVRDRPLAVLAAGERGVHMATLLRRWSDDVVLLASDLTEDQRMRLAGAAVGIDERPVAELRSTERELSAVVFEDGTDLPRGGLLVETTLHQRSSLATELGAEFAPPNPVTAEPIAVDAMYRTTVPGVFAAGDVSAQMPQVAAAIAAGSGAAASVVASISEEEK</sequence>
<evidence type="ECO:0000256" key="1">
    <source>
        <dbReference type="ARBA" id="ARBA00022630"/>
    </source>
</evidence>
<evidence type="ECO:0000259" key="4">
    <source>
        <dbReference type="Pfam" id="PF07992"/>
    </source>
</evidence>
<gene>
    <name evidence="5" type="ORF">MPRF_35080</name>
</gene>
<keyword evidence="1" id="KW-0285">Flavoprotein</keyword>
<organism evidence="5 6">
    <name type="scientific">Mycolicibacterium parafortuitum</name>
    <name type="common">Mycobacterium parafortuitum</name>
    <dbReference type="NCBI Taxonomy" id="39692"/>
    <lineage>
        <taxon>Bacteria</taxon>
        <taxon>Bacillati</taxon>
        <taxon>Actinomycetota</taxon>
        <taxon>Actinomycetes</taxon>
        <taxon>Mycobacteriales</taxon>
        <taxon>Mycobacteriaceae</taxon>
        <taxon>Mycolicibacterium</taxon>
    </lineage>
</organism>
<dbReference type="RefSeq" id="WP_163766987.1">
    <property type="nucleotide sequence ID" value="NZ_AP022598.1"/>
</dbReference>
<dbReference type="PRINTS" id="PR00469">
    <property type="entry name" value="PNDRDTASEII"/>
</dbReference>
<dbReference type="Gene3D" id="3.50.50.60">
    <property type="entry name" value="FAD/NAD(P)-binding domain"/>
    <property type="match status" value="2"/>
</dbReference>